<sequence>MVQSRMCHVYIDFIDLLLLGVLILRRTSKPGSVTSKDAYESSSLSATLNTPPQLPPLTYIRHHRISLLYPPSSPIPPLSPGLIPSMPLPQPKLATPTRPSEQHEEQHAEHHTHNDGLSLVNQPNHPPNRITFILRLCALQNLPAGNWSYTPELGTLVNTWAQRSIVMAAPSSSPHGLGITALAHACLTDLCHTVWSAQREGRENDVLSGSEMRTLEGVGWDLGWAGWRIRLAGCWLREQERAVG</sequence>
<feature type="compositionally biased region" description="Basic and acidic residues" evidence="1">
    <location>
        <begin position="100"/>
        <end position="114"/>
    </location>
</feature>
<feature type="region of interest" description="Disordered" evidence="1">
    <location>
        <begin position="79"/>
        <end position="122"/>
    </location>
</feature>
<keyword evidence="2" id="KW-0732">Signal</keyword>
<proteinExistence type="predicted"/>
<accession>A0AAN6Z5Y8</accession>
<comment type="caution">
    <text evidence="3">The sequence shown here is derived from an EMBL/GenBank/DDBJ whole genome shotgun (WGS) entry which is preliminary data.</text>
</comment>
<keyword evidence="4" id="KW-1185">Reference proteome</keyword>
<dbReference type="RefSeq" id="XP_062650063.1">
    <property type="nucleotide sequence ID" value="XM_062786688.1"/>
</dbReference>
<protein>
    <submittedName>
        <fullName evidence="3">Uncharacterized protein</fullName>
    </submittedName>
</protein>
<reference evidence="3" key="1">
    <citation type="journal article" date="2023" name="Mol. Phylogenet. Evol.">
        <title>Genome-scale phylogeny and comparative genomics of the fungal order Sordariales.</title>
        <authorList>
            <person name="Hensen N."/>
            <person name="Bonometti L."/>
            <person name="Westerberg I."/>
            <person name="Brannstrom I.O."/>
            <person name="Guillou S."/>
            <person name="Cros-Aarteil S."/>
            <person name="Calhoun S."/>
            <person name="Haridas S."/>
            <person name="Kuo A."/>
            <person name="Mondo S."/>
            <person name="Pangilinan J."/>
            <person name="Riley R."/>
            <person name="LaButti K."/>
            <person name="Andreopoulos B."/>
            <person name="Lipzen A."/>
            <person name="Chen C."/>
            <person name="Yan M."/>
            <person name="Daum C."/>
            <person name="Ng V."/>
            <person name="Clum A."/>
            <person name="Steindorff A."/>
            <person name="Ohm R.A."/>
            <person name="Martin F."/>
            <person name="Silar P."/>
            <person name="Natvig D.O."/>
            <person name="Lalanne C."/>
            <person name="Gautier V."/>
            <person name="Ament-Velasquez S.L."/>
            <person name="Kruys A."/>
            <person name="Hutchinson M.I."/>
            <person name="Powell A.J."/>
            <person name="Barry K."/>
            <person name="Miller A.N."/>
            <person name="Grigoriev I.V."/>
            <person name="Debuchy R."/>
            <person name="Gladieux P."/>
            <person name="Hiltunen Thoren M."/>
            <person name="Johannesson H."/>
        </authorList>
    </citation>
    <scope>NUCLEOTIDE SEQUENCE</scope>
    <source>
        <strain evidence="3">CBS 731.68</strain>
    </source>
</reference>
<evidence type="ECO:0000256" key="2">
    <source>
        <dbReference type="SAM" id="SignalP"/>
    </source>
</evidence>
<dbReference type="GeneID" id="87823456"/>
<gene>
    <name evidence="3" type="ORF">N657DRAFT_301102</name>
</gene>
<feature type="signal peptide" evidence="2">
    <location>
        <begin position="1"/>
        <end position="30"/>
    </location>
</feature>
<dbReference type="Proteomes" id="UP001302602">
    <property type="component" value="Unassembled WGS sequence"/>
</dbReference>
<dbReference type="EMBL" id="MU853225">
    <property type="protein sequence ID" value="KAK4126292.1"/>
    <property type="molecule type" value="Genomic_DNA"/>
</dbReference>
<organism evidence="3 4">
    <name type="scientific">Parathielavia appendiculata</name>
    <dbReference type="NCBI Taxonomy" id="2587402"/>
    <lineage>
        <taxon>Eukaryota</taxon>
        <taxon>Fungi</taxon>
        <taxon>Dikarya</taxon>
        <taxon>Ascomycota</taxon>
        <taxon>Pezizomycotina</taxon>
        <taxon>Sordariomycetes</taxon>
        <taxon>Sordariomycetidae</taxon>
        <taxon>Sordariales</taxon>
        <taxon>Chaetomiaceae</taxon>
        <taxon>Parathielavia</taxon>
    </lineage>
</organism>
<reference evidence="3" key="2">
    <citation type="submission" date="2023-05" db="EMBL/GenBank/DDBJ databases">
        <authorList>
            <consortium name="Lawrence Berkeley National Laboratory"/>
            <person name="Steindorff A."/>
            <person name="Hensen N."/>
            <person name="Bonometti L."/>
            <person name="Westerberg I."/>
            <person name="Brannstrom I.O."/>
            <person name="Guillou S."/>
            <person name="Cros-Aarteil S."/>
            <person name="Calhoun S."/>
            <person name="Haridas S."/>
            <person name="Kuo A."/>
            <person name="Mondo S."/>
            <person name="Pangilinan J."/>
            <person name="Riley R."/>
            <person name="Labutti K."/>
            <person name="Andreopoulos B."/>
            <person name="Lipzen A."/>
            <person name="Chen C."/>
            <person name="Yanf M."/>
            <person name="Daum C."/>
            <person name="Ng V."/>
            <person name="Clum A."/>
            <person name="Ohm R."/>
            <person name="Martin F."/>
            <person name="Silar P."/>
            <person name="Natvig D."/>
            <person name="Lalanne C."/>
            <person name="Gautier V."/>
            <person name="Ament-Velasquez S.L."/>
            <person name="Kruys A."/>
            <person name="Hutchinson M.I."/>
            <person name="Powell A.J."/>
            <person name="Barry K."/>
            <person name="Miller A.N."/>
            <person name="Grigoriev I.V."/>
            <person name="Debuchy R."/>
            <person name="Gladieux P."/>
            <person name="Thoren M.H."/>
            <person name="Johannesson H."/>
        </authorList>
    </citation>
    <scope>NUCLEOTIDE SEQUENCE</scope>
    <source>
        <strain evidence="3">CBS 731.68</strain>
    </source>
</reference>
<dbReference type="AlphaFoldDB" id="A0AAN6Z5Y8"/>
<feature type="chain" id="PRO_5043011071" evidence="2">
    <location>
        <begin position="31"/>
        <end position="244"/>
    </location>
</feature>
<evidence type="ECO:0000313" key="3">
    <source>
        <dbReference type="EMBL" id="KAK4126292.1"/>
    </source>
</evidence>
<evidence type="ECO:0000313" key="4">
    <source>
        <dbReference type="Proteomes" id="UP001302602"/>
    </source>
</evidence>
<evidence type="ECO:0000256" key="1">
    <source>
        <dbReference type="SAM" id="MobiDB-lite"/>
    </source>
</evidence>
<name>A0AAN6Z5Y8_9PEZI</name>